<evidence type="ECO:0000313" key="1">
    <source>
        <dbReference type="EMBL" id="KAK8986153.1"/>
    </source>
</evidence>
<accession>A0ABR2PCI5</accession>
<name>A0ABR2PCI5_9ROSI</name>
<organism evidence="1 2">
    <name type="scientific">Hibiscus sabdariffa</name>
    <name type="common">roselle</name>
    <dbReference type="NCBI Taxonomy" id="183260"/>
    <lineage>
        <taxon>Eukaryota</taxon>
        <taxon>Viridiplantae</taxon>
        <taxon>Streptophyta</taxon>
        <taxon>Embryophyta</taxon>
        <taxon>Tracheophyta</taxon>
        <taxon>Spermatophyta</taxon>
        <taxon>Magnoliopsida</taxon>
        <taxon>eudicotyledons</taxon>
        <taxon>Gunneridae</taxon>
        <taxon>Pentapetalae</taxon>
        <taxon>rosids</taxon>
        <taxon>malvids</taxon>
        <taxon>Malvales</taxon>
        <taxon>Malvaceae</taxon>
        <taxon>Malvoideae</taxon>
        <taxon>Hibiscus</taxon>
    </lineage>
</organism>
<protein>
    <submittedName>
        <fullName evidence="1">Uncharacterized protein</fullName>
    </submittedName>
</protein>
<keyword evidence="2" id="KW-1185">Reference proteome</keyword>
<comment type="caution">
    <text evidence="1">The sequence shown here is derived from an EMBL/GenBank/DDBJ whole genome shotgun (WGS) entry which is preliminary data.</text>
</comment>
<dbReference type="EMBL" id="JBBPBN010000065">
    <property type="protein sequence ID" value="KAK8986153.1"/>
    <property type="molecule type" value="Genomic_DNA"/>
</dbReference>
<dbReference type="Proteomes" id="UP001396334">
    <property type="component" value="Unassembled WGS sequence"/>
</dbReference>
<reference evidence="1 2" key="1">
    <citation type="journal article" date="2024" name="G3 (Bethesda)">
        <title>Genome assembly of Hibiscus sabdariffa L. provides insights into metabolisms of medicinal natural products.</title>
        <authorList>
            <person name="Kim T."/>
        </authorList>
    </citation>
    <scope>NUCLEOTIDE SEQUENCE [LARGE SCALE GENOMIC DNA]</scope>
    <source>
        <strain evidence="1">TK-2024</strain>
        <tissue evidence="1">Old leaves</tissue>
    </source>
</reference>
<sequence length="538" mass="61681">MKEQSESTIQVFDEMFVPNYEVKEVGSSATKVFDESSLKKDNEFVRPTILISEKDVDVGNKSKSEEMIVQEVDKKLLEEPEVMSFPTSRAICAPHFSGTVLLAFNFHSKQNDNIDVEIAETGERSYAIDNSLLIDKSYSSDSHYALTQALVNYTIIPLVSPPVPDRIFKVQPTKDYDFRGPGIHVEHLQLLQVNLSKMHLRCFEVLKKNIPTYHDTGWKMDNYELRNASNGRESKPSNYLDGHFVQLLLIKIGVPTEVLRPILQYEIELTFAILSVNYVGIDESLLSQKIVIFYYENERQLWTLNVLIHGLEIDIAKTLMFVCMKLVTLHDERVMELWTFSRHCLFFKGNGKPPKVKIARSNDVREKVTTMKQEVRPTKAPNLAKVDKFRKELLVDILLAFCWRNVITVREANNGGNKDGARVKEHVEVKFKDPNLVEIKSDNKKEVAIGVYGALLRRANAMLQQTIGTLQLHNSSRIHCQVMNNSVNLFLKDFKEGLIVLEGRNSMLFKPQFLKTLFLILQGHYAKLSEDIYLKLPL</sequence>
<proteinExistence type="predicted"/>
<gene>
    <name evidence="1" type="ORF">V6N11_082431</name>
</gene>
<evidence type="ECO:0000313" key="2">
    <source>
        <dbReference type="Proteomes" id="UP001396334"/>
    </source>
</evidence>